<dbReference type="InterPro" id="IPR016667">
    <property type="entry name" value="Caps_polysacc_synth_CpsB/CapC"/>
</dbReference>
<dbReference type="Proteomes" id="UP000255295">
    <property type="component" value="Unassembled WGS sequence"/>
</dbReference>
<dbReference type="SUPFAM" id="SSF89550">
    <property type="entry name" value="PHP domain-like"/>
    <property type="match status" value="1"/>
</dbReference>
<reference evidence="7 9" key="2">
    <citation type="submission" date="2018-06" db="EMBL/GenBank/DDBJ databases">
        <authorList>
            <consortium name="Pathogen Informatics"/>
            <person name="Doyle S."/>
        </authorList>
    </citation>
    <scope>NUCLEOTIDE SEQUENCE [LARGE SCALE GENOMIC DNA]</scope>
    <source>
        <strain evidence="7 9">NCTC10338</strain>
    </source>
</reference>
<evidence type="ECO:0000313" key="7">
    <source>
        <dbReference type="EMBL" id="SUV16124.1"/>
    </source>
</evidence>
<dbReference type="EMBL" id="UFSZ01000001">
    <property type="protein sequence ID" value="SUV16124.1"/>
    <property type="molecule type" value="Genomic_DNA"/>
</dbReference>
<dbReference type="RefSeq" id="WP_024361958.1">
    <property type="nucleotide sequence ID" value="NZ_BJNS01000005.1"/>
</dbReference>
<organism evidence="6 8">
    <name type="scientific">Lysinibacillus sphaericus</name>
    <name type="common">Bacillus sphaericus</name>
    <dbReference type="NCBI Taxonomy" id="1421"/>
    <lineage>
        <taxon>Bacteria</taxon>
        <taxon>Bacillati</taxon>
        <taxon>Bacillota</taxon>
        <taxon>Bacilli</taxon>
        <taxon>Bacillales</taxon>
        <taxon>Bacillaceae</taxon>
        <taxon>Lysinibacillus</taxon>
    </lineage>
</organism>
<dbReference type="GO" id="GO:0030145">
    <property type="term" value="F:manganese ion binding"/>
    <property type="evidence" value="ECO:0007669"/>
    <property type="project" value="UniProtKB-UniRule"/>
</dbReference>
<dbReference type="EMBL" id="CP019980">
    <property type="protein sequence ID" value="AVK97937.1"/>
    <property type="molecule type" value="Genomic_DNA"/>
</dbReference>
<keyword evidence="2 5" id="KW-0378">Hydrolase</keyword>
<dbReference type="GeneID" id="48277986"/>
<keyword evidence="3 5" id="KW-0904">Protein phosphatase</keyword>
<evidence type="ECO:0000256" key="2">
    <source>
        <dbReference type="ARBA" id="ARBA00022801"/>
    </source>
</evidence>
<dbReference type="PANTHER" id="PTHR39181:SF1">
    <property type="entry name" value="TYROSINE-PROTEIN PHOSPHATASE YWQE"/>
    <property type="match status" value="1"/>
</dbReference>
<accession>A0A2S0K3J6</accession>
<dbReference type="AlphaFoldDB" id="A0A2S0K3J6"/>
<comment type="similarity">
    <text evidence="1 5">Belongs to the metallo-dependent hydrolases superfamily. CpsB/CapC family.</text>
</comment>
<evidence type="ECO:0000256" key="1">
    <source>
        <dbReference type="ARBA" id="ARBA00005750"/>
    </source>
</evidence>
<dbReference type="Pfam" id="PF19567">
    <property type="entry name" value="CpsB_CapC"/>
    <property type="match status" value="1"/>
</dbReference>
<name>A0A2S0K3J6_LYSSH</name>
<dbReference type="PANTHER" id="PTHR39181">
    <property type="entry name" value="TYROSINE-PROTEIN PHOSPHATASE YWQE"/>
    <property type="match status" value="1"/>
</dbReference>
<gene>
    <name evidence="7" type="primary">cpsC</name>
    <name evidence="6" type="ORF">LS41612_17430</name>
    <name evidence="7" type="ORF">NCTC10338_01198</name>
</gene>
<comment type="catalytic activity">
    <reaction evidence="4 5">
        <text>O-phospho-L-tyrosyl-[protein] + H2O = L-tyrosyl-[protein] + phosphate</text>
        <dbReference type="Rhea" id="RHEA:10684"/>
        <dbReference type="Rhea" id="RHEA-COMP:10136"/>
        <dbReference type="Rhea" id="RHEA-COMP:20101"/>
        <dbReference type="ChEBI" id="CHEBI:15377"/>
        <dbReference type="ChEBI" id="CHEBI:43474"/>
        <dbReference type="ChEBI" id="CHEBI:46858"/>
        <dbReference type="ChEBI" id="CHEBI:61978"/>
        <dbReference type="EC" id="3.1.3.48"/>
    </reaction>
</comment>
<evidence type="ECO:0000313" key="8">
    <source>
        <dbReference type="Proteomes" id="UP000238825"/>
    </source>
</evidence>
<dbReference type="GO" id="GO:0004725">
    <property type="term" value="F:protein tyrosine phosphatase activity"/>
    <property type="evidence" value="ECO:0007669"/>
    <property type="project" value="UniProtKB-UniRule"/>
</dbReference>
<sequence length="254" mass="28529">MVDMHSHILVNVDDGPETVAETFQLFEQAIAEGITAMIATSHVLHPLYNVPFHEVNEQIIKLQQEIDNRHMSLTLYPGHEVRLAGNILALLESGQLHTLADSNYLLLELPSGYIPTYTRTMIYNLLTAGITPIIAHPERNTAIAEDPSCLEQLIREGALAQITAGSLAGHFGKSIQQLSLRLVRSNLVHTYGSDVHNVTTRPLLFEKGLRFLEKHKQLDAVDDFLANNARIIHNQPVIVYEPDNQFTKKGWRLF</sequence>
<evidence type="ECO:0000256" key="4">
    <source>
        <dbReference type="ARBA" id="ARBA00051722"/>
    </source>
</evidence>
<dbReference type="Gene3D" id="3.20.20.140">
    <property type="entry name" value="Metal-dependent hydrolases"/>
    <property type="match status" value="1"/>
</dbReference>
<evidence type="ECO:0000256" key="5">
    <source>
        <dbReference type="PIRNR" id="PIRNR016557"/>
    </source>
</evidence>
<evidence type="ECO:0000313" key="6">
    <source>
        <dbReference type="EMBL" id="AVK97937.1"/>
    </source>
</evidence>
<proteinExistence type="inferred from homology"/>
<dbReference type="InterPro" id="IPR016195">
    <property type="entry name" value="Pol/histidinol_Pase-like"/>
</dbReference>
<dbReference type="Proteomes" id="UP000238825">
    <property type="component" value="Chromosome"/>
</dbReference>
<evidence type="ECO:0000313" key="9">
    <source>
        <dbReference type="Proteomes" id="UP000255295"/>
    </source>
</evidence>
<dbReference type="EC" id="3.1.3.48" evidence="5"/>
<evidence type="ECO:0000256" key="3">
    <source>
        <dbReference type="ARBA" id="ARBA00022912"/>
    </source>
</evidence>
<reference evidence="6 8" key="1">
    <citation type="submission" date="2017-03" db="EMBL/GenBank/DDBJ databases">
        <title>The whole genome sequencing and assembly of Lysinibacillus sphaericus DSM 28T strain.</title>
        <authorList>
            <person name="Lee Y.-J."/>
            <person name="Yi H."/>
            <person name="Bahn Y.-S."/>
            <person name="Kim J.F."/>
            <person name="Lee D.-W."/>
        </authorList>
    </citation>
    <scope>NUCLEOTIDE SEQUENCE [LARGE SCALE GENOMIC DNA]</scope>
    <source>
        <strain evidence="6 8">DSM 28</strain>
    </source>
</reference>
<protein>
    <recommendedName>
        <fullName evidence="5">Tyrosine-protein phosphatase</fullName>
        <ecNumber evidence="5">3.1.3.48</ecNumber>
    </recommendedName>
</protein>
<dbReference type="PIRSF" id="PIRSF016557">
    <property type="entry name" value="Caps_synth_CpsB"/>
    <property type="match status" value="1"/>
</dbReference>